<evidence type="ECO:0000259" key="9">
    <source>
        <dbReference type="Pfam" id="PF04535"/>
    </source>
</evidence>
<evidence type="ECO:0000256" key="7">
    <source>
        <dbReference type="ARBA" id="ARBA00023136"/>
    </source>
</evidence>
<dbReference type="PANTHER" id="PTHR36488">
    <property type="entry name" value="CASP-LIKE PROTEIN 1U1"/>
    <property type="match status" value="1"/>
</dbReference>
<proteinExistence type="inferred from homology"/>
<comment type="subunit">
    <text evidence="3 8">Homodimer and heterodimers.</text>
</comment>
<feature type="transmembrane region" description="Helical" evidence="8">
    <location>
        <begin position="71"/>
        <end position="95"/>
    </location>
</feature>
<evidence type="ECO:0000256" key="4">
    <source>
        <dbReference type="ARBA" id="ARBA00022475"/>
    </source>
</evidence>
<protein>
    <recommendedName>
        <fullName evidence="8">CASP-like protein</fullName>
    </recommendedName>
</protein>
<dbReference type="InterPro" id="IPR044173">
    <property type="entry name" value="CASPL"/>
</dbReference>
<evidence type="ECO:0000256" key="1">
    <source>
        <dbReference type="ARBA" id="ARBA00004651"/>
    </source>
</evidence>
<dbReference type="GO" id="GO:0005886">
    <property type="term" value="C:plasma membrane"/>
    <property type="evidence" value="ECO:0007669"/>
    <property type="project" value="UniProtKB-SubCell"/>
</dbReference>
<dbReference type="InterPro" id="IPR006459">
    <property type="entry name" value="CASP/CASPL"/>
</dbReference>
<feature type="transmembrane region" description="Helical" evidence="8">
    <location>
        <begin position="166"/>
        <end position="186"/>
    </location>
</feature>
<dbReference type="InterPro" id="IPR006702">
    <property type="entry name" value="CASP_dom"/>
</dbReference>
<dbReference type="Pfam" id="PF04535">
    <property type="entry name" value="CASP_dom"/>
    <property type="match status" value="1"/>
</dbReference>
<evidence type="ECO:0000256" key="8">
    <source>
        <dbReference type="RuleBase" id="RU361233"/>
    </source>
</evidence>
<keyword evidence="7 8" id="KW-0472">Membrane</keyword>
<name>A0A835CZB2_TETSI</name>
<keyword evidence="6 8" id="KW-1133">Transmembrane helix</keyword>
<feature type="transmembrane region" description="Helical" evidence="8">
    <location>
        <begin position="21"/>
        <end position="46"/>
    </location>
</feature>
<evidence type="ECO:0000256" key="5">
    <source>
        <dbReference type="ARBA" id="ARBA00022692"/>
    </source>
</evidence>
<keyword evidence="5 8" id="KW-0812">Transmembrane</keyword>
<evidence type="ECO:0000256" key="2">
    <source>
        <dbReference type="ARBA" id="ARBA00007651"/>
    </source>
</evidence>
<comment type="subcellular location">
    <subcellularLocation>
        <location evidence="1 8">Cell membrane</location>
        <topology evidence="1 8">Multi-pass membrane protein</topology>
    </subcellularLocation>
</comment>
<evidence type="ECO:0000256" key="3">
    <source>
        <dbReference type="ARBA" id="ARBA00011489"/>
    </source>
</evidence>
<evidence type="ECO:0000313" key="11">
    <source>
        <dbReference type="Proteomes" id="UP000655225"/>
    </source>
</evidence>
<dbReference type="Proteomes" id="UP000655225">
    <property type="component" value="Unassembled WGS sequence"/>
</dbReference>
<gene>
    <name evidence="10" type="ORF">HHK36_029386</name>
</gene>
<dbReference type="EMBL" id="JABCRI010000023">
    <property type="protein sequence ID" value="KAF8378052.1"/>
    <property type="molecule type" value="Genomic_DNA"/>
</dbReference>
<accession>A0A835CZB2</accession>
<sequence>MESVQRFQTKVVQNPPRKSQKLFFIAQISLRILAVVATFAATWIMVTSKQSKEIFGIKFAAKYSYSSAFQFFAGANAAACVFSLLSLVLVSVLSLKGSRPGSYFFLLLHDMFLELKTCFSFFQILMVLLMAGCAAATAIGFVGLYGNNHTGWMAICNEFGKFCNRLTVSVAFSYLSFLIFFILTVMSANKSRLIQLSSY</sequence>
<reference evidence="10 11" key="1">
    <citation type="submission" date="2020-04" db="EMBL/GenBank/DDBJ databases">
        <title>Plant Genome Project.</title>
        <authorList>
            <person name="Zhang R.-G."/>
        </authorList>
    </citation>
    <scope>NUCLEOTIDE SEQUENCE [LARGE SCALE GENOMIC DNA]</scope>
    <source>
        <strain evidence="10">YNK0</strain>
        <tissue evidence="10">Leaf</tissue>
    </source>
</reference>
<evidence type="ECO:0000256" key="6">
    <source>
        <dbReference type="ARBA" id="ARBA00022989"/>
    </source>
</evidence>
<feature type="transmembrane region" description="Helical" evidence="8">
    <location>
        <begin position="121"/>
        <end position="146"/>
    </location>
</feature>
<dbReference type="NCBIfam" id="TIGR01569">
    <property type="entry name" value="A_tha_TIGR01569"/>
    <property type="match status" value="1"/>
</dbReference>
<evidence type="ECO:0000313" key="10">
    <source>
        <dbReference type="EMBL" id="KAF8378052.1"/>
    </source>
</evidence>
<organism evidence="10 11">
    <name type="scientific">Tetracentron sinense</name>
    <name type="common">Spur-leaf</name>
    <dbReference type="NCBI Taxonomy" id="13715"/>
    <lineage>
        <taxon>Eukaryota</taxon>
        <taxon>Viridiplantae</taxon>
        <taxon>Streptophyta</taxon>
        <taxon>Embryophyta</taxon>
        <taxon>Tracheophyta</taxon>
        <taxon>Spermatophyta</taxon>
        <taxon>Magnoliopsida</taxon>
        <taxon>Trochodendrales</taxon>
        <taxon>Trochodendraceae</taxon>
        <taxon>Tetracentron</taxon>
    </lineage>
</organism>
<dbReference type="OMA" id="MAICNEF"/>
<keyword evidence="4 8" id="KW-1003">Cell membrane</keyword>
<keyword evidence="11" id="KW-1185">Reference proteome</keyword>
<dbReference type="AlphaFoldDB" id="A0A835CZB2"/>
<comment type="caution">
    <text evidence="10">The sequence shown here is derived from an EMBL/GenBank/DDBJ whole genome shotgun (WGS) entry which is preliminary data.</text>
</comment>
<dbReference type="OrthoDB" id="1904499at2759"/>
<comment type="similarity">
    <text evidence="2 8">Belongs to the Casparian strip membrane proteins (CASP) family.</text>
</comment>
<dbReference type="PANTHER" id="PTHR36488:SF8">
    <property type="entry name" value="CASP-LIKE PROTEIN 1U1"/>
    <property type="match status" value="1"/>
</dbReference>
<feature type="domain" description="Casparian strip membrane protein" evidence="9">
    <location>
        <begin position="24"/>
        <end position="178"/>
    </location>
</feature>